<dbReference type="Proteomes" id="UP001163096">
    <property type="component" value="Chromosome"/>
</dbReference>
<dbReference type="GeneID" id="76834642"/>
<reference evidence="2" key="1">
    <citation type="submission" date="2022-11" db="EMBL/GenBank/DDBJ databases">
        <title>Complete genome sequence of Methanogenium organophilum DSM 3596.</title>
        <authorList>
            <person name="Chen S.-C."/>
            <person name="Lai S.-J."/>
            <person name="You Y.-T."/>
        </authorList>
    </citation>
    <scope>NUCLEOTIDE SEQUENCE</scope>
    <source>
        <strain evidence="2">DSM 3596</strain>
    </source>
</reference>
<proteinExistence type="predicted"/>
<keyword evidence="1" id="KW-0472">Membrane</keyword>
<evidence type="ECO:0000313" key="3">
    <source>
        <dbReference type="Proteomes" id="UP001163096"/>
    </source>
</evidence>
<accession>A0A9X9S5E7</accession>
<feature type="transmembrane region" description="Helical" evidence="1">
    <location>
        <begin position="201"/>
        <end position="221"/>
    </location>
</feature>
<protein>
    <submittedName>
        <fullName evidence="2">Metal-dependent hydrolase</fullName>
    </submittedName>
</protein>
<keyword evidence="1" id="KW-1133">Transmembrane helix</keyword>
<dbReference type="KEGG" id="mou:OU421_06030"/>
<organism evidence="2 3">
    <name type="scientific">Methanogenium organophilum</name>
    <dbReference type="NCBI Taxonomy" id="2199"/>
    <lineage>
        <taxon>Archaea</taxon>
        <taxon>Methanobacteriati</taxon>
        <taxon>Methanobacteriota</taxon>
        <taxon>Stenosarchaea group</taxon>
        <taxon>Methanomicrobia</taxon>
        <taxon>Methanomicrobiales</taxon>
        <taxon>Methanomicrobiaceae</taxon>
        <taxon>Methanogenium</taxon>
    </lineage>
</organism>
<feature type="transmembrane region" description="Helical" evidence="1">
    <location>
        <begin position="167"/>
        <end position="195"/>
    </location>
</feature>
<sequence>MLPAVHLLIGISLGIFLLYLTRDCRALIYCAVGSLLPDIIDKPIGHLVLTSLDNGRIFFHSLTICALVVLLGLVIFAKWRHPGLLFIAAGILSHQLADAMWAEPRSWFWPFLGWFSPQYHPLYFQNMFSLEFSSPSELLVISMAVLLFICLFQAWRNGNTRLFRGAAAVAGIFLTFAGMAVIAMLVANIFAGFLIYSEFQSIAICAISFLLGGVAFLLVSYHPPVWCRLNDLL</sequence>
<evidence type="ECO:0000313" key="2">
    <source>
        <dbReference type="EMBL" id="WAI02429.1"/>
    </source>
</evidence>
<dbReference type="GO" id="GO:0016787">
    <property type="term" value="F:hydrolase activity"/>
    <property type="evidence" value="ECO:0007669"/>
    <property type="project" value="UniProtKB-KW"/>
</dbReference>
<feature type="transmembrane region" description="Helical" evidence="1">
    <location>
        <begin position="138"/>
        <end position="155"/>
    </location>
</feature>
<feature type="transmembrane region" description="Helical" evidence="1">
    <location>
        <begin position="57"/>
        <end position="77"/>
    </location>
</feature>
<keyword evidence="2" id="KW-0378">Hydrolase</keyword>
<dbReference type="InterPro" id="IPR007404">
    <property type="entry name" value="YdjM-like"/>
</dbReference>
<gene>
    <name evidence="2" type="ORF">OU421_06030</name>
</gene>
<keyword evidence="1" id="KW-0812">Transmembrane</keyword>
<dbReference type="RefSeq" id="WP_268187711.1">
    <property type="nucleotide sequence ID" value="NZ_CP113361.1"/>
</dbReference>
<evidence type="ECO:0000256" key="1">
    <source>
        <dbReference type="SAM" id="Phobius"/>
    </source>
</evidence>
<dbReference type="EMBL" id="CP113361">
    <property type="protein sequence ID" value="WAI02429.1"/>
    <property type="molecule type" value="Genomic_DNA"/>
</dbReference>
<keyword evidence="3" id="KW-1185">Reference proteome</keyword>
<dbReference type="Pfam" id="PF04307">
    <property type="entry name" value="YdjM"/>
    <property type="match status" value="1"/>
</dbReference>
<dbReference type="AlphaFoldDB" id="A0A9X9S5E7"/>
<name>A0A9X9S5E7_METOG</name>